<dbReference type="Pfam" id="PF00743">
    <property type="entry name" value="FMO-like"/>
    <property type="match status" value="1"/>
</dbReference>
<dbReference type="Gene3D" id="3.50.50.60">
    <property type="entry name" value="FAD/NAD(P)-binding domain"/>
    <property type="match status" value="3"/>
</dbReference>
<evidence type="ECO:0000313" key="5">
    <source>
        <dbReference type="EMBL" id="OBT91801.1"/>
    </source>
</evidence>
<accession>A0A1B8G7K9</accession>
<dbReference type="AlphaFoldDB" id="A0A1B8G7K9"/>
<dbReference type="GO" id="GO:0050661">
    <property type="term" value="F:NADP binding"/>
    <property type="evidence" value="ECO:0007669"/>
    <property type="project" value="InterPro"/>
</dbReference>
<gene>
    <name evidence="5" type="ORF">VE01_09338</name>
</gene>
<dbReference type="GO" id="GO:0050660">
    <property type="term" value="F:flavin adenine dinucleotide binding"/>
    <property type="evidence" value="ECO:0007669"/>
    <property type="project" value="InterPro"/>
</dbReference>
<dbReference type="InterPro" id="IPR020946">
    <property type="entry name" value="Flavin_mOase-like"/>
</dbReference>
<dbReference type="InterPro" id="IPR036188">
    <property type="entry name" value="FAD/NAD-bd_sf"/>
</dbReference>
<reference evidence="6" key="2">
    <citation type="journal article" date="2018" name="Nat. Commun.">
        <title>Extreme sensitivity to ultraviolet light in the fungal pathogen causing white-nose syndrome of bats.</title>
        <authorList>
            <person name="Palmer J.M."/>
            <person name="Drees K.P."/>
            <person name="Foster J.T."/>
            <person name="Lindner D.L."/>
        </authorList>
    </citation>
    <scope>NUCLEOTIDE SEQUENCE [LARGE SCALE GENOMIC DNA]</scope>
    <source>
        <strain evidence="6">UAMH 10579</strain>
    </source>
</reference>
<dbReference type="SUPFAM" id="SSF51905">
    <property type="entry name" value="FAD/NAD(P)-binding domain"/>
    <property type="match status" value="2"/>
</dbReference>
<evidence type="ECO:0000313" key="6">
    <source>
        <dbReference type="Proteomes" id="UP000091956"/>
    </source>
</evidence>
<keyword evidence="2" id="KW-0285">Flavoprotein</keyword>
<dbReference type="Proteomes" id="UP000091956">
    <property type="component" value="Unassembled WGS sequence"/>
</dbReference>
<protein>
    <recommendedName>
        <fullName evidence="7">Monooxygenase</fullName>
    </recommendedName>
</protein>
<evidence type="ECO:0000256" key="4">
    <source>
        <dbReference type="ARBA" id="ARBA00023002"/>
    </source>
</evidence>
<comment type="similarity">
    <text evidence="1">Belongs to the FAD-binding monooxygenase family.</text>
</comment>
<evidence type="ECO:0000256" key="3">
    <source>
        <dbReference type="ARBA" id="ARBA00022827"/>
    </source>
</evidence>
<keyword evidence="3" id="KW-0274">FAD</keyword>
<dbReference type="PANTHER" id="PTHR42877">
    <property type="entry name" value="L-ORNITHINE N(5)-MONOOXYGENASE-RELATED"/>
    <property type="match status" value="1"/>
</dbReference>
<organism evidence="5 6">
    <name type="scientific">Pseudogymnoascus verrucosus</name>
    <dbReference type="NCBI Taxonomy" id="342668"/>
    <lineage>
        <taxon>Eukaryota</taxon>
        <taxon>Fungi</taxon>
        <taxon>Dikarya</taxon>
        <taxon>Ascomycota</taxon>
        <taxon>Pezizomycotina</taxon>
        <taxon>Leotiomycetes</taxon>
        <taxon>Thelebolales</taxon>
        <taxon>Thelebolaceae</taxon>
        <taxon>Pseudogymnoascus</taxon>
    </lineage>
</organism>
<dbReference type="InterPro" id="IPR051209">
    <property type="entry name" value="FAD-bind_Monooxygenase_sf"/>
</dbReference>
<evidence type="ECO:0000256" key="2">
    <source>
        <dbReference type="ARBA" id="ARBA00022630"/>
    </source>
</evidence>
<dbReference type="GeneID" id="28842724"/>
<dbReference type="GO" id="GO:0004499">
    <property type="term" value="F:N,N-dimethylaniline monooxygenase activity"/>
    <property type="evidence" value="ECO:0007669"/>
    <property type="project" value="InterPro"/>
</dbReference>
<dbReference type="EMBL" id="KV460280">
    <property type="protein sequence ID" value="OBT91801.1"/>
    <property type="molecule type" value="Genomic_DNA"/>
</dbReference>
<dbReference type="PANTHER" id="PTHR42877:SF5">
    <property type="entry name" value="L-ORNITHINE N(5)-MONOOXYGENASE-RELATED"/>
    <property type="match status" value="1"/>
</dbReference>
<name>A0A1B8G7K9_9PEZI</name>
<sequence length="547" mass="62648">MEVVIIGAGPSGIAIAHSLKHKLGFNKFTIYEKLDGPGGTWRTNTYPGCGCDIPSHLYSFSFNLNPDWSKELCDQPEILEYMEATVDKFNLRPHMRFVTKCLGAQWISKTKKWEIELQDMIGRKFTKVADIFISAVGGISEPRDVKFPGMEKFQGPIFHTARWDHSYDYEGKRMAVIGNGCSAAQVVPNVVHKVQYLKQFARSPQWYHERPNREFSKLEKFCFRYIPLWQRYHRLSLFTGNDALVETYGAGEKAQRVRTATEYAARNYIYENAPEKYHHFIVPEFPLGCKRRIFDPDYLSALHEESMSLVDEGIREINEAGITSERGTYEEFDVIVLATGFKVSEFLTPMKIVGRQGKELSEQWKESDGAQAYYGTYVHNFPNFAILFGPNSFPAHNSVIFATEVQAAFIVKSLFTPIMNNRASIIEVKQEAEDSFTAGVQSLLSGTVFSANCSNWYINSKGKNSASWPGYASTFWRETFFPRFKDFKLEGGSTLWWPKCIVRWLFTGLFNTLLSQHTMTFLLAFGIIKRERILQDIAKLVQRAQAR</sequence>
<keyword evidence="4" id="KW-0560">Oxidoreductase</keyword>
<keyword evidence="6" id="KW-1185">Reference proteome</keyword>
<evidence type="ECO:0008006" key="7">
    <source>
        <dbReference type="Google" id="ProtNLM"/>
    </source>
</evidence>
<reference evidence="5 6" key="1">
    <citation type="submission" date="2016-03" db="EMBL/GenBank/DDBJ databases">
        <title>Comparative genomics of Pseudogymnoascus destructans, the fungus causing white-nose syndrome of bats.</title>
        <authorList>
            <person name="Palmer J.M."/>
            <person name="Drees K.P."/>
            <person name="Foster J.T."/>
            <person name="Lindner D.L."/>
        </authorList>
    </citation>
    <scope>NUCLEOTIDE SEQUENCE [LARGE SCALE GENOMIC DNA]</scope>
    <source>
        <strain evidence="5 6">UAMH 10579</strain>
    </source>
</reference>
<dbReference type="OrthoDB" id="74360at2759"/>
<dbReference type="RefSeq" id="XP_018125534.1">
    <property type="nucleotide sequence ID" value="XM_018278752.2"/>
</dbReference>
<proteinExistence type="inferred from homology"/>
<evidence type="ECO:0000256" key="1">
    <source>
        <dbReference type="ARBA" id="ARBA00010139"/>
    </source>
</evidence>